<sequence length="194" mass="21721">MKRIITFNLALLLACGFSIAAQAQEETKTQDKEPLYNFSPAFEFLRSTHSNFFNGPSFKVTRNFLGGFKPGIGIGYATTSKHHDNGYVLYKMKVLPVYANLTYDIPTKSKFEPFAETSIGISFVKYDRATDEQPLVTTHVNENGLYVYGGFGVRYAVTKRIAPYIAAGFKGYHMSTNDLDINPHGVTFQVGVRF</sequence>
<protein>
    <recommendedName>
        <fullName evidence="3">Outer membrane protein beta-barrel domain-containing protein</fullName>
    </recommendedName>
</protein>
<dbReference type="PROSITE" id="PS51257">
    <property type="entry name" value="PROKAR_LIPOPROTEIN"/>
    <property type="match status" value="1"/>
</dbReference>
<gene>
    <name evidence="4" type="ORF">HDE68_003665</name>
</gene>
<evidence type="ECO:0000256" key="2">
    <source>
        <dbReference type="SAM" id="SignalP"/>
    </source>
</evidence>
<evidence type="ECO:0000313" key="5">
    <source>
        <dbReference type="Proteomes" id="UP000537204"/>
    </source>
</evidence>
<evidence type="ECO:0000313" key="4">
    <source>
        <dbReference type="EMBL" id="MBB5637740.1"/>
    </source>
</evidence>
<proteinExistence type="predicted"/>
<evidence type="ECO:0000256" key="1">
    <source>
        <dbReference type="ARBA" id="ARBA00022729"/>
    </source>
</evidence>
<dbReference type="SUPFAM" id="SSF56925">
    <property type="entry name" value="OMPA-like"/>
    <property type="match status" value="1"/>
</dbReference>
<dbReference type="Proteomes" id="UP000537204">
    <property type="component" value="Unassembled WGS sequence"/>
</dbReference>
<feature type="chain" id="PRO_5031139957" description="Outer membrane protein beta-barrel domain-containing protein" evidence="2">
    <location>
        <begin position="24"/>
        <end position="194"/>
    </location>
</feature>
<dbReference type="AlphaFoldDB" id="A0A7W8ZPQ1"/>
<name>A0A7W8ZPQ1_9SPHI</name>
<reference evidence="4 5" key="1">
    <citation type="submission" date="2020-08" db="EMBL/GenBank/DDBJ databases">
        <title>Genomic Encyclopedia of Type Strains, Phase IV (KMG-V): Genome sequencing to study the core and pangenomes of soil and plant-associated prokaryotes.</title>
        <authorList>
            <person name="Whitman W."/>
        </authorList>
    </citation>
    <scope>NUCLEOTIDE SEQUENCE [LARGE SCALE GENOMIC DNA]</scope>
    <source>
        <strain evidence="4 5">S3M1</strain>
    </source>
</reference>
<feature type="domain" description="Outer membrane protein beta-barrel" evidence="3">
    <location>
        <begin position="10"/>
        <end position="194"/>
    </location>
</feature>
<dbReference type="Gene3D" id="2.40.160.20">
    <property type="match status" value="1"/>
</dbReference>
<accession>A0A7W8ZPQ1</accession>
<comment type="caution">
    <text evidence="4">The sequence shown here is derived from an EMBL/GenBank/DDBJ whole genome shotgun (WGS) entry which is preliminary data.</text>
</comment>
<keyword evidence="1 2" id="KW-0732">Signal</keyword>
<dbReference type="InterPro" id="IPR011250">
    <property type="entry name" value="OMP/PagP_B-barrel"/>
</dbReference>
<dbReference type="EMBL" id="JACHCE010000006">
    <property type="protein sequence ID" value="MBB5637740.1"/>
    <property type="molecule type" value="Genomic_DNA"/>
</dbReference>
<organism evidence="4 5">
    <name type="scientific">Pedobacter cryoconitis</name>
    <dbReference type="NCBI Taxonomy" id="188932"/>
    <lineage>
        <taxon>Bacteria</taxon>
        <taxon>Pseudomonadati</taxon>
        <taxon>Bacteroidota</taxon>
        <taxon>Sphingobacteriia</taxon>
        <taxon>Sphingobacteriales</taxon>
        <taxon>Sphingobacteriaceae</taxon>
        <taxon>Pedobacter</taxon>
    </lineage>
</organism>
<dbReference type="InterPro" id="IPR027385">
    <property type="entry name" value="Beta-barrel_OMP"/>
</dbReference>
<dbReference type="Pfam" id="PF13505">
    <property type="entry name" value="OMP_b-brl"/>
    <property type="match status" value="1"/>
</dbReference>
<feature type="signal peptide" evidence="2">
    <location>
        <begin position="1"/>
        <end position="23"/>
    </location>
</feature>
<evidence type="ECO:0000259" key="3">
    <source>
        <dbReference type="Pfam" id="PF13505"/>
    </source>
</evidence>
<dbReference type="RefSeq" id="WP_183883606.1">
    <property type="nucleotide sequence ID" value="NZ_JACHCD010000001.1"/>
</dbReference>